<feature type="compositionally biased region" description="Low complexity" evidence="6">
    <location>
        <begin position="90"/>
        <end position="105"/>
    </location>
</feature>
<dbReference type="GO" id="GO:0005829">
    <property type="term" value="C:cytosol"/>
    <property type="evidence" value="ECO:0007669"/>
    <property type="project" value="TreeGrafter"/>
</dbReference>
<reference evidence="8 9" key="1">
    <citation type="submission" date="2020-08" db="EMBL/GenBank/DDBJ databases">
        <authorList>
            <person name="Koutsovoulos G."/>
            <person name="Danchin GJ E."/>
        </authorList>
    </citation>
    <scope>NUCLEOTIDE SEQUENCE [LARGE SCALE GENOMIC DNA]</scope>
</reference>
<evidence type="ECO:0000256" key="2">
    <source>
        <dbReference type="ARBA" id="ARBA00012513"/>
    </source>
</evidence>
<feature type="compositionally biased region" description="Acidic residues" evidence="6">
    <location>
        <begin position="306"/>
        <end position="321"/>
    </location>
</feature>
<dbReference type="Proteomes" id="UP000580250">
    <property type="component" value="Unassembled WGS sequence"/>
</dbReference>
<name>A0A6V7U0M8_MELEN</name>
<evidence type="ECO:0000313" key="9">
    <source>
        <dbReference type="Proteomes" id="UP000580250"/>
    </source>
</evidence>
<accession>A0A6V7U0M8</accession>
<dbReference type="InterPro" id="IPR051700">
    <property type="entry name" value="STE20_Ser-Thr_kinase"/>
</dbReference>
<evidence type="ECO:0000256" key="1">
    <source>
        <dbReference type="ARBA" id="ARBA00008874"/>
    </source>
</evidence>
<dbReference type="PANTHER" id="PTHR47096:SF1">
    <property type="entry name" value="MISSHAPEN LIKE KINASE 1"/>
    <property type="match status" value="1"/>
</dbReference>
<comment type="caution">
    <text evidence="8">The sequence shown here is derived from an EMBL/GenBank/DDBJ whole genome shotgun (WGS) entry which is preliminary data.</text>
</comment>
<gene>
    <name evidence="8" type="ORF">MENT_LOCUS6173</name>
</gene>
<dbReference type="EMBL" id="CAJEWN010000023">
    <property type="protein sequence ID" value="CAD2139495.1"/>
    <property type="molecule type" value="Genomic_DNA"/>
</dbReference>
<dbReference type="PROSITE" id="PS50219">
    <property type="entry name" value="CNH"/>
    <property type="match status" value="1"/>
</dbReference>
<proteinExistence type="inferred from homology"/>
<feature type="region of interest" description="Disordered" evidence="6">
    <location>
        <begin position="287"/>
        <end position="328"/>
    </location>
</feature>
<feature type="domain" description="CNH" evidence="7">
    <location>
        <begin position="524"/>
        <end position="761"/>
    </location>
</feature>
<dbReference type="SMART" id="SM00036">
    <property type="entry name" value="CNH"/>
    <property type="match status" value="1"/>
</dbReference>
<dbReference type="EC" id="2.7.11.1" evidence="2"/>
<evidence type="ECO:0000256" key="6">
    <source>
        <dbReference type="SAM" id="MobiDB-lite"/>
    </source>
</evidence>
<organism evidence="8 9">
    <name type="scientific">Meloidogyne enterolobii</name>
    <name type="common">Root-knot nematode worm</name>
    <name type="synonym">Meloidogyne mayaguensis</name>
    <dbReference type="NCBI Taxonomy" id="390850"/>
    <lineage>
        <taxon>Eukaryota</taxon>
        <taxon>Metazoa</taxon>
        <taxon>Ecdysozoa</taxon>
        <taxon>Nematoda</taxon>
        <taxon>Chromadorea</taxon>
        <taxon>Rhabditida</taxon>
        <taxon>Tylenchina</taxon>
        <taxon>Tylenchomorpha</taxon>
        <taxon>Tylenchoidea</taxon>
        <taxon>Meloidogynidae</taxon>
        <taxon>Meloidogyninae</taxon>
        <taxon>Meloidogyne</taxon>
    </lineage>
</organism>
<feature type="region of interest" description="Disordered" evidence="6">
    <location>
        <begin position="153"/>
        <end position="189"/>
    </location>
</feature>
<feature type="region of interest" description="Disordered" evidence="6">
    <location>
        <begin position="69"/>
        <end position="107"/>
    </location>
</feature>
<feature type="region of interest" description="Disordered" evidence="6">
    <location>
        <begin position="204"/>
        <end position="241"/>
    </location>
</feature>
<keyword evidence="5" id="KW-0418">Kinase</keyword>
<dbReference type="OrthoDB" id="8957712at2759"/>
<sequence>MRPPQSFGAANSGLNSNNNNNLNLPAIHIVLHQHPAAPHLAELANNYDRKKKEQQLQQKQQRIGAILPPQQPLSSQKQHQQQRRCVVPNRSSQQQSDVSRRSIVSGQKQIIGTGLQQQLRKESHQPEDLDILADELRELSKVNSKHPAVPKISAAKITTSGSSKMTQPLPFLSSDSEPPSPPPRDSSMVETFSERKVLLFNEKRQQRSLDASRQHDKPLPPTPTKRGNIIGGANNEEDEEKGTLVVHRHASVSPQRRQRSNSSNLLHVRSDRLLLSGSRTSLNQQLANIGKQSSAPECQHSAFEHEQDEDSSDSEEEDEVEVTSIEIEKPKNACEAITCLQNHHNEPAPAIYINRNPYDKQGNDDGRDEDEEQNQQEDEDEEEEMVEDPIQTLRRPPHQMFSSSMEQQHSLIESPASFSPADKFQQREREKSFIGFFGNYPSGVMPPAFGGGGSHGSPPIFGSASAGSGGAAAGGGLMFGAVGTINRPGRIINPNQIHVNVNPDGATPTDADAPEIRKYKKRFNGEILCAALWGVNLLIGTDTGLMLLDRSGQGKVYHLVTRRRFDQMTVLEGQNILVTISGKKRRIRVYYLSWLKQKILRTEGLQQSDKRNGWMNVGNLQGASHFKIVRHQRIKFLVVGIENSLSIYAWAPRPYSKFMAFKSFGQLTHSPLVVDLTIEEDVRLKVLYGSGTGFHAIDLDSASIYDIYTPPQTIANQELTPHCIVILPDTCGMQLLLCYNNEGVYVNTYGKNYKKCSTSME</sequence>
<dbReference type="GO" id="GO:0004674">
    <property type="term" value="F:protein serine/threonine kinase activity"/>
    <property type="evidence" value="ECO:0007669"/>
    <property type="project" value="UniProtKB-KW"/>
</dbReference>
<evidence type="ECO:0000259" key="7">
    <source>
        <dbReference type="PROSITE" id="PS50219"/>
    </source>
</evidence>
<feature type="compositionally biased region" description="Polar residues" evidence="6">
    <location>
        <begin position="156"/>
        <end position="166"/>
    </location>
</feature>
<dbReference type="AlphaFoldDB" id="A0A6V7U0M8"/>
<keyword evidence="4" id="KW-0808">Transferase</keyword>
<dbReference type="PANTHER" id="PTHR47096">
    <property type="entry name" value="MISSHAPEN LIKE KINASE 1"/>
    <property type="match status" value="1"/>
</dbReference>
<dbReference type="Pfam" id="PF00780">
    <property type="entry name" value="CNH"/>
    <property type="match status" value="1"/>
</dbReference>
<evidence type="ECO:0000313" key="8">
    <source>
        <dbReference type="EMBL" id="CAD2139495.1"/>
    </source>
</evidence>
<dbReference type="InterPro" id="IPR001180">
    <property type="entry name" value="CNH_dom"/>
</dbReference>
<feature type="compositionally biased region" description="Acidic residues" evidence="6">
    <location>
        <begin position="366"/>
        <end position="387"/>
    </location>
</feature>
<feature type="compositionally biased region" description="Basic and acidic residues" evidence="6">
    <location>
        <begin position="204"/>
        <end position="218"/>
    </location>
</feature>
<evidence type="ECO:0000256" key="3">
    <source>
        <dbReference type="ARBA" id="ARBA00022527"/>
    </source>
</evidence>
<comment type="similarity">
    <text evidence="1">Belongs to the protein kinase superfamily. STE Ser/Thr protein kinase family. STE20 subfamily.</text>
</comment>
<protein>
    <recommendedName>
        <fullName evidence="2">non-specific serine/threonine protein kinase</fullName>
        <ecNumber evidence="2">2.7.11.1</ecNumber>
    </recommendedName>
</protein>
<evidence type="ECO:0000256" key="5">
    <source>
        <dbReference type="ARBA" id="ARBA00022777"/>
    </source>
</evidence>
<keyword evidence="3" id="KW-0723">Serine/threonine-protein kinase</keyword>
<feature type="compositionally biased region" description="Low complexity" evidence="6">
    <location>
        <begin position="168"/>
        <end position="177"/>
    </location>
</feature>
<feature type="compositionally biased region" description="Polar residues" evidence="6">
    <location>
        <begin position="287"/>
        <end position="296"/>
    </location>
</feature>
<evidence type="ECO:0000256" key="4">
    <source>
        <dbReference type="ARBA" id="ARBA00022679"/>
    </source>
</evidence>
<feature type="region of interest" description="Disordered" evidence="6">
    <location>
        <begin position="348"/>
        <end position="389"/>
    </location>
</feature>